<proteinExistence type="predicted"/>
<organism evidence="2 3">
    <name type="scientific">Limosilactobacillus fermentum</name>
    <name type="common">Lactobacillus fermentum</name>
    <dbReference type="NCBI Taxonomy" id="1613"/>
    <lineage>
        <taxon>Bacteria</taxon>
        <taxon>Bacillati</taxon>
        <taxon>Bacillota</taxon>
        <taxon>Bacilli</taxon>
        <taxon>Lactobacillales</taxon>
        <taxon>Lactobacillaceae</taxon>
        <taxon>Limosilactobacillus</taxon>
    </lineage>
</organism>
<dbReference type="Proteomes" id="UP000185427">
    <property type="component" value="Plasmid pSNU175-3"/>
</dbReference>
<evidence type="ECO:0000313" key="2">
    <source>
        <dbReference type="EMBL" id="APU46998.1"/>
    </source>
</evidence>
<dbReference type="OrthoDB" id="2314666at2"/>
<dbReference type="EMBL" id="CP019032">
    <property type="protein sequence ID" value="APU46998.1"/>
    <property type="molecule type" value="Genomic_DNA"/>
</dbReference>
<keyword evidence="1" id="KW-0732">Signal</keyword>
<geneLocation type="plasmid" evidence="3">
    <name>psnu175-3</name>
</geneLocation>
<accession>A0A1L7GYG1</accession>
<evidence type="ECO:0000313" key="3">
    <source>
        <dbReference type="Proteomes" id="UP000185427"/>
    </source>
</evidence>
<feature type="signal peptide" evidence="1">
    <location>
        <begin position="1"/>
        <end position="20"/>
    </location>
</feature>
<evidence type="ECO:0008006" key="4">
    <source>
        <dbReference type="Google" id="ProtNLM"/>
    </source>
</evidence>
<protein>
    <recommendedName>
        <fullName evidence="4">Lipoprotein</fullName>
    </recommendedName>
</protein>
<gene>
    <name evidence="2" type="ORF">BUW47_11250</name>
</gene>
<sequence>MKNKLLLGITLVALPLTLAACGSNGKSNANDSSSAKTTMNVKKTVMSKTGEIVGSYNSKDKKVLGATLPGKKVIFTVPKTKGDTTHLHFAFMHAASGSKGWYFAPNSETGIDLNNNSMKSGSTKDITNEIGLFEAPDKNTVKKVTKDSGKLKYENIDKYMSASVKEKNGKYIITIENNSKDDYKTPFSSGVWKVTSESKKSFDQKPSAALSTLATMGHREDLLSVAKSSK</sequence>
<dbReference type="RefSeq" id="WP_075667780.1">
    <property type="nucleotide sequence ID" value="NZ_CP019032.1"/>
</dbReference>
<feature type="chain" id="PRO_5039267587" description="Lipoprotein" evidence="1">
    <location>
        <begin position="21"/>
        <end position="230"/>
    </location>
</feature>
<dbReference type="PROSITE" id="PS51257">
    <property type="entry name" value="PROKAR_LIPOPROTEIN"/>
    <property type="match status" value="1"/>
</dbReference>
<keyword evidence="2" id="KW-0614">Plasmid</keyword>
<reference evidence="2 3" key="1">
    <citation type="submission" date="2016-12" db="EMBL/GenBank/DDBJ databases">
        <title>Complete Genome Sequence of Lactobacillus fermentum Strain SNUV175, a Probiotic for Treatment of Bacterial Vaginosis.</title>
        <authorList>
            <person name="Lee S."/>
            <person name="You H.J."/>
            <person name="Kwon B."/>
            <person name="Ko G."/>
        </authorList>
    </citation>
    <scope>NUCLEOTIDE SEQUENCE [LARGE SCALE GENOMIC DNA]</scope>
    <source>
        <strain evidence="2 3">SNUV175</strain>
        <plasmid evidence="3">psnu175-3</plasmid>
    </source>
</reference>
<name>A0A1L7GYG1_LIMFE</name>
<evidence type="ECO:0000256" key="1">
    <source>
        <dbReference type="SAM" id="SignalP"/>
    </source>
</evidence>
<dbReference type="AlphaFoldDB" id="A0A1L7GYG1"/>